<evidence type="ECO:0000313" key="3">
    <source>
        <dbReference type="Proteomes" id="UP001228690"/>
    </source>
</evidence>
<keyword evidence="1" id="KW-1133">Transmembrane helix</keyword>
<protein>
    <submittedName>
        <fullName evidence="2">Uncharacterized protein</fullName>
    </submittedName>
</protein>
<feature type="transmembrane region" description="Helical" evidence="1">
    <location>
        <begin position="513"/>
        <end position="537"/>
    </location>
</feature>
<feature type="transmembrane region" description="Helical" evidence="1">
    <location>
        <begin position="698"/>
        <end position="716"/>
    </location>
</feature>
<evidence type="ECO:0000256" key="1">
    <source>
        <dbReference type="SAM" id="Phobius"/>
    </source>
</evidence>
<dbReference type="EMBL" id="CP123443">
    <property type="protein sequence ID" value="WGK69204.1"/>
    <property type="molecule type" value="Genomic_DNA"/>
</dbReference>
<feature type="transmembrane region" description="Helical" evidence="1">
    <location>
        <begin position="737"/>
        <end position="754"/>
    </location>
</feature>
<feature type="transmembrane region" description="Helical" evidence="1">
    <location>
        <begin position="660"/>
        <end position="678"/>
    </location>
</feature>
<reference evidence="2 3" key="1">
    <citation type="submission" date="2023-04" db="EMBL/GenBank/DDBJ databases">
        <title>Spirochaete genome identified in red abalone sample constitutes a novel genus.</title>
        <authorList>
            <person name="Sharma S.P."/>
            <person name="Purcell C.M."/>
            <person name="Hyde J.R."/>
            <person name="Severin A.J."/>
        </authorList>
    </citation>
    <scope>NUCLEOTIDE SEQUENCE [LARGE SCALE GENOMIC DNA]</scope>
    <source>
        <strain evidence="2 3">SP-2023</strain>
    </source>
</reference>
<sequence>MKRFPDGMQILSLIGLLIIFSEFTALPLQARDQGPETTGTFSLLPRPPDTAVEIPGQRLERLSRQWLEDIRALAQTSERPGNLREASDQETAIFRAIEQFASHYGFTSKFYPLDQIKTMHSFSGNLEIRIPARLQNDRAANLLTERNLSEELWRQVYQSGREVIFLTPISGASSLDIVTMLLFITISSQQPPPLPVRIVFLGSELLPTELSQFLYNSRIGNLPANLVRSSVNYPVDYPRDYPKGSRSFLYNYRLPLPYGLLYFYHRQEALSASPSFGRILRELALHSVKVLRELSQYLSYSGPAVSGQDPPLFPPTPFDLGPDSLYQIIYNGSRSLTPARDARQLAQALQLAQIPFQFGNGLKLSSALQRDLALLPLDPYIERQWPIAAIYQENPVDLPPEQEAIQLSRLTLGLDWFLGLKLEQAIEEQRQITTDKLQGKERAVLPRPGGRHYWLWSMPGTDLSLKQYYISERQILWLVFIALAVFALSGLGAHSRLRELHVLHRIKKSTATLNILSIFILIAGYTLFANEALWFVFKLAGLALPGNGANGSHWSGQGFIYSNNLALAVFILLKINFALLFLYSGALALNLEVRLEIQVLPYVSQCLALAMMFLLLWQNLSLVVPGLYLFFLSSLYAAMPKYRRRNTLYRLLQNILQYSIIFLLFLPYFLLVFLLSVPSNSADPQSSVPTLLSSRNPYYYALTLLLFSPGLFLHFTRVQFHRLHYPKRYRHYLLSRITFYAGSIVFCFAIIYLVRRQSASSGNLRNVVEWTSEDGAEQTGLVSPLPALRLEELYVLPESRDAGVEQSRLDDMGLKVSRLYFADNSSGNFLGKLSFAGLASDGSSPLMQRAGQQIEMKEPGLSSIADDGQTRLLRERELRKEELEALQQFGRELWRAENTRTGQHYSGILELQTAGRLNYIVADVRARNLETLFTNFPFSVPAPLSQLSEVVPFQGVSSQEALPQDRSRLVMGFYPPRDLRIELLLAHKPQEYELSYSIEFQVSDFGRQAALHQQKDPVALHLFPLLSKLRLAGDVYVAETSLKDKGKNNRDGADTHMELEPWKDFLHIVHIRGLRKPLLFP</sequence>
<evidence type="ECO:0000313" key="2">
    <source>
        <dbReference type="EMBL" id="WGK69204.1"/>
    </source>
</evidence>
<proteinExistence type="predicted"/>
<feature type="transmembrane region" description="Helical" evidence="1">
    <location>
        <begin position="475"/>
        <end position="493"/>
    </location>
</feature>
<keyword evidence="3" id="KW-1185">Reference proteome</keyword>
<organism evidence="2 3">
    <name type="scientific">Candidatus Haliotispira prima</name>
    <dbReference type="NCBI Taxonomy" id="3034016"/>
    <lineage>
        <taxon>Bacteria</taxon>
        <taxon>Pseudomonadati</taxon>
        <taxon>Spirochaetota</taxon>
        <taxon>Spirochaetia</taxon>
        <taxon>Spirochaetales</taxon>
        <taxon>Spirochaetaceae</taxon>
        <taxon>Candidatus Haliotispira</taxon>
    </lineage>
</organism>
<feature type="transmembrane region" description="Helical" evidence="1">
    <location>
        <begin position="565"/>
        <end position="587"/>
    </location>
</feature>
<gene>
    <name evidence="2" type="ORF">P0082_12115</name>
</gene>
<feature type="transmembrane region" description="Helical" evidence="1">
    <location>
        <begin position="622"/>
        <end position="639"/>
    </location>
</feature>
<accession>A0ABY8MK66</accession>
<keyword evidence="1" id="KW-0472">Membrane</keyword>
<feature type="transmembrane region" description="Helical" evidence="1">
    <location>
        <begin position="599"/>
        <end position="616"/>
    </location>
</feature>
<dbReference type="Proteomes" id="UP001228690">
    <property type="component" value="Chromosome"/>
</dbReference>
<dbReference type="RefSeq" id="WP_326927392.1">
    <property type="nucleotide sequence ID" value="NZ_CP123443.1"/>
</dbReference>
<name>A0ABY8MK66_9SPIO</name>
<keyword evidence="1" id="KW-0812">Transmembrane</keyword>